<dbReference type="KEGG" id="glt:GlitD10_2782"/>
<dbReference type="OrthoDB" id="9802003at2"/>
<keyword evidence="4" id="KW-1185">Reference proteome</keyword>
<dbReference type="AlphaFoldDB" id="A0A1J0AGS3"/>
<gene>
    <name evidence="3" type="ORF">GlitD10_2782</name>
</gene>
<dbReference type="InterPro" id="IPR006442">
    <property type="entry name" value="Antitoxin_Phd/YefM"/>
</dbReference>
<dbReference type="STRING" id="1188229.GlitD10_2782"/>
<organism evidence="3 4">
    <name type="scientific">Gloeomargarita lithophora Alchichica-D10</name>
    <dbReference type="NCBI Taxonomy" id="1188229"/>
    <lineage>
        <taxon>Bacteria</taxon>
        <taxon>Bacillati</taxon>
        <taxon>Cyanobacteriota</taxon>
        <taxon>Cyanophyceae</taxon>
        <taxon>Gloeomargaritales</taxon>
        <taxon>Gloeomargaritaceae</taxon>
        <taxon>Gloeomargarita</taxon>
    </lineage>
</organism>
<dbReference type="Pfam" id="PF02604">
    <property type="entry name" value="PhdYeFM_antitox"/>
    <property type="match status" value="1"/>
</dbReference>
<dbReference type="NCBIfam" id="TIGR01552">
    <property type="entry name" value="phd_fam"/>
    <property type="match status" value="1"/>
</dbReference>
<evidence type="ECO:0000256" key="2">
    <source>
        <dbReference type="RuleBase" id="RU362080"/>
    </source>
</evidence>
<dbReference type="InterPro" id="IPR036165">
    <property type="entry name" value="YefM-like_sf"/>
</dbReference>
<protein>
    <recommendedName>
        <fullName evidence="2">Antitoxin</fullName>
    </recommendedName>
</protein>
<evidence type="ECO:0000313" key="3">
    <source>
        <dbReference type="EMBL" id="APB35125.1"/>
    </source>
</evidence>
<proteinExistence type="inferred from homology"/>
<evidence type="ECO:0000313" key="4">
    <source>
        <dbReference type="Proteomes" id="UP000180235"/>
    </source>
</evidence>
<comment type="function">
    <text evidence="2">Antitoxin component of a type II toxin-antitoxin (TA) system.</text>
</comment>
<sequence>MPKISVTEAQSTLPDLIDSVYQSQEPIVISGQNQNAVLISEDAWTGIQETIYLLSIPKMGESIREGLCTPLSDCSEELDW</sequence>
<evidence type="ECO:0000256" key="1">
    <source>
        <dbReference type="ARBA" id="ARBA00009981"/>
    </source>
</evidence>
<name>A0A1J0AGS3_9CYAN</name>
<comment type="similarity">
    <text evidence="1 2">Belongs to the phD/YefM antitoxin family.</text>
</comment>
<dbReference type="Gene3D" id="3.40.1620.10">
    <property type="entry name" value="YefM-like domain"/>
    <property type="match status" value="1"/>
</dbReference>
<dbReference type="RefSeq" id="WP_071455464.1">
    <property type="nucleotide sequence ID" value="NZ_CP017675.1"/>
</dbReference>
<dbReference type="SUPFAM" id="SSF143120">
    <property type="entry name" value="YefM-like"/>
    <property type="match status" value="1"/>
</dbReference>
<dbReference type="EMBL" id="CP017675">
    <property type="protein sequence ID" value="APB35125.1"/>
    <property type="molecule type" value="Genomic_DNA"/>
</dbReference>
<dbReference type="Proteomes" id="UP000180235">
    <property type="component" value="Chromosome"/>
</dbReference>
<reference evidence="3 4" key="1">
    <citation type="submission" date="2016-10" db="EMBL/GenBank/DDBJ databases">
        <title>Description of Gloeomargarita lithophora gen. nov., sp. nov., a thylakoid-bearing basal-branching cyanobacterium with intracellular carbonates, and proposal for Gloeomargaritales ord. nov.</title>
        <authorList>
            <person name="Moreira D."/>
            <person name="Tavera R."/>
            <person name="Benzerara K."/>
            <person name="Skouri-Panet F."/>
            <person name="Couradeau E."/>
            <person name="Gerard E."/>
            <person name="Loussert C."/>
            <person name="Novelo E."/>
            <person name="Zivanovic Y."/>
            <person name="Lopez-Garcia P."/>
        </authorList>
    </citation>
    <scope>NUCLEOTIDE SEQUENCE [LARGE SCALE GENOMIC DNA]</scope>
    <source>
        <strain evidence="3 4">D10</strain>
    </source>
</reference>
<accession>A0A1J0AGS3</accession>